<evidence type="ECO:0000313" key="2">
    <source>
        <dbReference type="EMBL" id="GGF55521.1"/>
    </source>
</evidence>
<dbReference type="SUPFAM" id="SSF52096">
    <property type="entry name" value="ClpP/crotonase"/>
    <property type="match status" value="1"/>
</dbReference>
<dbReference type="Pfam" id="PF00378">
    <property type="entry name" value="ECH_1"/>
    <property type="match status" value="1"/>
</dbReference>
<reference evidence="2" key="2">
    <citation type="submission" date="2020-09" db="EMBL/GenBank/DDBJ databases">
        <authorList>
            <person name="Sun Q."/>
            <person name="Zhou Y."/>
        </authorList>
    </citation>
    <scope>NUCLEOTIDE SEQUENCE</scope>
    <source>
        <strain evidence="2">CGMCC 1.15254</strain>
    </source>
</reference>
<comment type="similarity">
    <text evidence="1">Belongs to the enoyl-CoA hydratase/isomerase family.</text>
</comment>
<dbReference type="CDD" id="cd06558">
    <property type="entry name" value="crotonase-like"/>
    <property type="match status" value="1"/>
</dbReference>
<gene>
    <name evidence="2" type="ORF">GCM10011332_06160</name>
</gene>
<proteinExistence type="inferred from homology"/>
<dbReference type="GO" id="GO:0003824">
    <property type="term" value="F:catalytic activity"/>
    <property type="evidence" value="ECO:0007669"/>
    <property type="project" value="UniProtKB-ARBA"/>
</dbReference>
<dbReference type="PANTHER" id="PTHR43459">
    <property type="entry name" value="ENOYL-COA HYDRATASE"/>
    <property type="match status" value="1"/>
</dbReference>
<dbReference type="PANTHER" id="PTHR43459:SF1">
    <property type="entry name" value="EG:BACN32G11.4 PROTEIN"/>
    <property type="match status" value="1"/>
</dbReference>
<dbReference type="EMBL" id="BMHV01000003">
    <property type="protein sequence ID" value="GGF55521.1"/>
    <property type="molecule type" value="Genomic_DNA"/>
</dbReference>
<evidence type="ECO:0000256" key="1">
    <source>
        <dbReference type="ARBA" id="ARBA00005254"/>
    </source>
</evidence>
<protein>
    <submittedName>
        <fullName evidence="2">Enoyl-CoA hydratase</fullName>
    </submittedName>
</protein>
<dbReference type="AlphaFoldDB" id="A0A917BS85"/>
<organism evidence="2 3">
    <name type="scientific">Terasakiella brassicae</name>
    <dbReference type="NCBI Taxonomy" id="1634917"/>
    <lineage>
        <taxon>Bacteria</taxon>
        <taxon>Pseudomonadati</taxon>
        <taxon>Pseudomonadota</taxon>
        <taxon>Alphaproteobacteria</taxon>
        <taxon>Rhodospirillales</taxon>
        <taxon>Terasakiellaceae</taxon>
        <taxon>Terasakiella</taxon>
    </lineage>
</organism>
<dbReference type="InterPro" id="IPR029045">
    <property type="entry name" value="ClpP/crotonase-like_dom_sf"/>
</dbReference>
<dbReference type="Gene3D" id="3.90.226.10">
    <property type="entry name" value="2-enoyl-CoA Hydratase, Chain A, domain 1"/>
    <property type="match status" value="1"/>
</dbReference>
<keyword evidence="3" id="KW-1185">Reference proteome</keyword>
<evidence type="ECO:0000313" key="3">
    <source>
        <dbReference type="Proteomes" id="UP000632498"/>
    </source>
</evidence>
<dbReference type="InterPro" id="IPR001753">
    <property type="entry name" value="Enoyl-CoA_hydra/iso"/>
</dbReference>
<comment type="caution">
    <text evidence="2">The sequence shown here is derived from an EMBL/GenBank/DDBJ whole genome shotgun (WGS) entry which is preliminary data.</text>
</comment>
<dbReference type="InterPro" id="IPR014748">
    <property type="entry name" value="Enoyl-CoA_hydra_C"/>
</dbReference>
<accession>A0A917BS85</accession>
<name>A0A917BS85_9PROT</name>
<dbReference type="Gene3D" id="1.10.12.10">
    <property type="entry name" value="Lyase 2-enoyl-coa Hydratase, Chain A, domain 2"/>
    <property type="match status" value="1"/>
</dbReference>
<sequence>MGMSYQTLQFGVEKGVANIMFARPEQANTLTPELIDELKDVVARCDQDDDIRAVVLSAAPGPFFCAGGDLGKFLEAGDKLSHFMEEMLEDFHPTMALLARMDAPVVAAVDGVTAGIGFSFVLCSNFCIVSPNANFTMAYTGAGLTPDGGASFFLPKIVGLRRAEELMITNRTLSAEEAVEWGIANQVVPQDQLMANAQGLAYKLANGPTKAFGNVRRLLIDSFSNDLSTQLHLEGKSIARMGGSPDGQEGIRAFLEKRTPRFTGRF</sequence>
<dbReference type="Proteomes" id="UP000632498">
    <property type="component" value="Unassembled WGS sequence"/>
</dbReference>
<reference evidence="2" key="1">
    <citation type="journal article" date="2014" name="Int. J. Syst. Evol. Microbiol.">
        <title>Complete genome sequence of Corynebacterium casei LMG S-19264T (=DSM 44701T), isolated from a smear-ripened cheese.</title>
        <authorList>
            <consortium name="US DOE Joint Genome Institute (JGI-PGF)"/>
            <person name="Walter F."/>
            <person name="Albersmeier A."/>
            <person name="Kalinowski J."/>
            <person name="Ruckert C."/>
        </authorList>
    </citation>
    <scope>NUCLEOTIDE SEQUENCE</scope>
    <source>
        <strain evidence="2">CGMCC 1.15254</strain>
    </source>
</reference>